<comment type="caution">
    <text evidence="2">The sequence shown here is derived from an EMBL/GenBank/DDBJ whole genome shotgun (WGS) entry which is preliminary data.</text>
</comment>
<organism evidence="2 3">
    <name type="scientific">Caenorhabditis auriculariae</name>
    <dbReference type="NCBI Taxonomy" id="2777116"/>
    <lineage>
        <taxon>Eukaryota</taxon>
        <taxon>Metazoa</taxon>
        <taxon>Ecdysozoa</taxon>
        <taxon>Nematoda</taxon>
        <taxon>Chromadorea</taxon>
        <taxon>Rhabditida</taxon>
        <taxon>Rhabditina</taxon>
        <taxon>Rhabditomorpha</taxon>
        <taxon>Rhabditoidea</taxon>
        <taxon>Rhabditidae</taxon>
        <taxon>Peloderinae</taxon>
        <taxon>Caenorhabditis</taxon>
    </lineage>
</organism>
<accession>A0A8S1H7M2</accession>
<sequence length="124" mass="14399">MAAETIKELFEKYSKAVYAKKFDEVLGYYDDDAVLIEKGKSCHYGPKAIIEAIKAYHEKLGKTTTENFNEKFDNNGGYYIYDCNYRTQTTNEVLVGSYNQIWKKMGDDFKIIRDEFTIDSQKAL</sequence>
<evidence type="ECO:0000313" key="2">
    <source>
        <dbReference type="EMBL" id="CAD6191071.1"/>
    </source>
</evidence>
<keyword evidence="3" id="KW-1185">Reference proteome</keyword>
<gene>
    <name evidence="2" type="ORF">CAUJ_LOCUS6990</name>
</gene>
<protein>
    <recommendedName>
        <fullName evidence="1">DUF4440 domain-containing protein</fullName>
    </recommendedName>
</protein>
<reference evidence="2" key="1">
    <citation type="submission" date="2020-10" db="EMBL/GenBank/DDBJ databases">
        <authorList>
            <person name="Kikuchi T."/>
        </authorList>
    </citation>
    <scope>NUCLEOTIDE SEQUENCE</scope>
    <source>
        <strain evidence="2">NKZ352</strain>
    </source>
</reference>
<dbReference type="PANTHER" id="PTHR31664:SF3">
    <property type="entry name" value="DUF4440 DOMAIN-CONTAINING PROTEIN"/>
    <property type="match status" value="1"/>
</dbReference>
<dbReference type="InterPro" id="IPR027843">
    <property type="entry name" value="DUF4440"/>
</dbReference>
<feature type="domain" description="DUF4440" evidence="1">
    <location>
        <begin position="6"/>
        <end position="111"/>
    </location>
</feature>
<evidence type="ECO:0000259" key="1">
    <source>
        <dbReference type="Pfam" id="PF14534"/>
    </source>
</evidence>
<dbReference type="EMBL" id="CAJGYM010000019">
    <property type="protein sequence ID" value="CAD6191071.1"/>
    <property type="molecule type" value="Genomic_DNA"/>
</dbReference>
<dbReference type="PANTHER" id="PTHR31664">
    <property type="entry name" value="PROTEIN CBG16427"/>
    <property type="match status" value="1"/>
</dbReference>
<proteinExistence type="predicted"/>
<dbReference type="AlphaFoldDB" id="A0A8S1H7M2"/>
<dbReference type="Gene3D" id="3.10.450.50">
    <property type="match status" value="1"/>
</dbReference>
<dbReference type="OrthoDB" id="5778155at2759"/>
<dbReference type="InterPro" id="IPR032710">
    <property type="entry name" value="NTF2-like_dom_sf"/>
</dbReference>
<dbReference type="Proteomes" id="UP000835052">
    <property type="component" value="Unassembled WGS sequence"/>
</dbReference>
<name>A0A8S1H7M2_9PELO</name>
<dbReference type="SUPFAM" id="SSF54427">
    <property type="entry name" value="NTF2-like"/>
    <property type="match status" value="1"/>
</dbReference>
<dbReference type="Pfam" id="PF14534">
    <property type="entry name" value="DUF4440"/>
    <property type="match status" value="1"/>
</dbReference>
<evidence type="ECO:0000313" key="3">
    <source>
        <dbReference type="Proteomes" id="UP000835052"/>
    </source>
</evidence>